<evidence type="ECO:0000256" key="7">
    <source>
        <dbReference type="ARBA" id="ARBA00022943"/>
    </source>
</evidence>
<dbReference type="SMART" id="SM00950">
    <property type="entry name" value="Piwi"/>
    <property type="match status" value="1"/>
</dbReference>
<dbReference type="AlphaFoldDB" id="A0A1Q3G0Z9"/>
<reference evidence="13" key="1">
    <citation type="submission" date="2017-01" db="EMBL/GenBank/DDBJ databases">
        <title>A deep insight into the sialotranscriptome of adult male and female Cluex tarsalis mosquitoes.</title>
        <authorList>
            <person name="Ribeiro J.M."/>
            <person name="Moreira F."/>
            <person name="Bernard K.A."/>
            <person name="Calvo E."/>
        </authorList>
    </citation>
    <scope>NUCLEOTIDE SEQUENCE</scope>
    <source>
        <strain evidence="13">Kern County</strain>
        <tissue evidence="13">Salivary glands</tissue>
    </source>
</reference>
<dbReference type="InterPro" id="IPR003100">
    <property type="entry name" value="PAZ_dom"/>
</dbReference>
<dbReference type="SUPFAM" id="SSF101690">
    <property type="entry name" value="PAZ domain"/>
    <property type="match status" value="1"/>
</dbReference>
<dbReference type="GO" id="GO:0016891">
    <property type="term" value="F:RNA endonuclease activity producing 5'-phosphomonoesters, hydrolytic mechanism"/>
    <property type="evidence" value="ECO:0007669"/>
    <property type="project" value="UniProtKB-ARBA"/>
</dbReference>
<evidence type="ECO:0000259" key="12">
    <source>
        <dbReference type="PROSITE" id="PS50822"/>
    </source>
</evidence>
<dbReference type="InterPro" id="IPR036397">
    <property type="entry name" value="RNaseH_sf"/>
</dbReference>
<dbReference type="PANTHER" id="PTHR22891">
    <property type="entry name" value="EUKARYOTIC TRANSLATION INITIATION FACTOR 2C"/>
    <property type="match status" value="1"/>
</dbReference>
<keyword evidence="6" id="KW-0694">RNA-binding</keyword>
<keyword evidence="8" id="KW-0943">RNA-mediated gene silencing</keyword>
<feature type="compositionally biased region" description="Polar residues" evidence="10">
    <location>
        <begin position="36"/>
        <end position="49"/>
    </location>
</feature>
<accession>A0A1Q3G0Z9</accession>
<keyword evidence="5" id="KW-0221">Differentiation</keyword>
<name>A0A1Q3G0Z9_CULTA</name>
<dbReference type="EMBL" id="GFDL01001571">
    <property type="protein sequence ID" value="JAV33474.1"/>
    <property type="molecule type" value="Transcribed_RNA"/>
</dbReference>
<dbReference type="SMART" id="SM00949">
    <property type="entry name" value="PAZ"/>
    <property type="match status" value="1"/>
</dbReference>
<dbReference type="CDD" id="cd04658">
    <property type="entry name" value="Piwi_piwi-like_Euk"/>
    <property type="match status" value="1"/>
</dbReference>
<keyword evidence="13" id="KW-0648">Protein biosynthesis</keyword>
<feature type="compositionally biased region" description="Polar residues" evidence="10">
    <location>
        <begin position="1"/>
        <end position="17"/>
    </location>
</feature>
<dbReference type="Pfam" id="PF23278">
    <property type="entry name" value="Piwi_N"/>
    <property type="match status" value="1"/>
</dbReference>
<evidence type="ECO:0000256" key="6">
    <source>
        <dbReference type="ARBA" id="ARBA00022884"/>
    </source>
</evidence>
<dbReference type="GO" id="GO:0048471">
    <property type="term" value="C:perinuclear region of cytoplasm"/>
    <property type="evidence" value="ECO:0007669"/>
    <property type="project" value="UniProtKB-SubCell"/>
</dbReference>
<dbReference type="GO" id="GO:0141009">
    <property type="term" value="P:transposable element silencing by piRNA-mediated mRNA destabilization"/>
    <property type="evidence" value="ECO:0007669"/>
    <property type="project" value="UniProtKB-ARBA"/>
</dbReference>
<dbReference type="FunFam" id="2.170.260.10:FF:000003">
    <property type="entry name" value="Piwi-like RNA-mediated gene silencing 2"/>
    <property type="match status" value="1"/>
</dbReference>
<feature type="region of interest" description="Disordered" evidence="10">
    <location>
        <begin position="1"/>
        <end position="76"/>
    </location>
</feature>
<evidence type="ECO:0000256" key="5">
    <source>
        <dbReference type="ARBA" id="ARBA00022782"/>
    </source>
</evidence>
<feature type="domain" description="Piwi" evidence="12">
    <location>
        <begin position="637"/>
        <end position="930"/>
    </location>
</feature>
<proteinExistence type="inferred from homology"/>
<evidence type="ECO:0000256" key="3">
    <source>
        <dbReference type="ARBA" id="ARBA00022473"/>
    </source>
</evidence>
<protein>
    <submittedName>
        <fullName evidence="13">Putative translation initiation factor 2c eif-2c</fullName>
    </submittedName>
</protein>
<sequence>MSSRLNLVRTLLSQSSSSEDRASGGTGTDPSTDTGFQTRTPETTPNSQRKVIGRGQSAVPSLTTAGTSGLDSSESDNQAASVVSSVAPTLSGRGRAQFIQALLKQPLESGRSVPTLADDGTSSISSAPAVSMLSAGRGRFMQQLMNSRADEPPSVSSGSKTELTEQMSQITIAETVQTVEKSPVKRMGNKGTPVQLMTNYIRIACDPDRGLYEYEVRFSPEVDSKVARSKYINQHREVIGNAKTFDGVKLFLPKKLPNAETILQSENEVDGHTVTIRLLYKRKQRMSENIQFYNILFQRIMKVLKMIEMGRKNFDPSAPKLIPQHRLEIWPGYVSAVDEYEGGLMLNLDVSHRVLLQTTVLDHIRTIAKTNPSDWKNLVTKSLLGAVILTRYNNKTYRIDDIIFDQNPTMTFMSSNRQQQISYVEYYKQQYNITIHDLKQPLLIHRKERRIAGQDKPQELMMCLVPEISYLTGLTDDMRNDFKVMRDIAAFTRVSPNQRLNSMRQFCHNVNENKEAREILEVWGLKLDMDPLIMHGRAFEEEKVIFGNAQVGVGKAGDFNRAVTSNNMLSAIPIRKWLLVHTSKDMKIAKSFMDCVQRSCRPMGIEVDTPAIEVLPTDKTELYVQLLRTKIRQDTQIVVIICPTSRDDRYAAIKRICCAEIPVPSQVINARTLANEAKNRAIVQKILLQMNCKLGGTLWSIKIPFTNVMIAGIDTYHDPKQKSNSVSAFVASLNGEYTRWYSRACIQSKKEEFMNGLCASLEKSLRTYEKLNGVLPQKIIIFRDGVGDGQLRMCSEYEIPQLQEACKLVEPNYCPELAFIVVQKRINTRMFRIDGQSNLDNPNPGTVLDHTVTRRNHFDYFLVPQSVRQGSVSPTHYIVVYNQPDYSPDVLQRLSYKLCYLYYNWPGSVRVPACCQYAHKMAYLIGQSVKRNPDEVLNDKLFYL</sequence>
<dbReference type="InterPro" id="IPR036085">
    <property type="entry name" value="PAZ_dom_sf"/>
</dbReference>
<dbReference type="Gene3D" id="3.40.50.2300">
    <property type="match status" value="1"/>
</dbReference>
<dbReference type="Pfam" id="PF08699">
    <property type="entry name" value="ArgoL1"/>
    <property type="match status" value="1"/>
</dbReference>
<organism evidence="13">
    <name type="scientific">Culex tarsalis</name>
    <name type="common">Encephalitis mosquito</name>
    <dbReference type="NCBI Taxonomy" id="7177"/>
    <lineage>
        <taxon>Eukaryota</taxon>
        <taxon>Metazoa</taxon>
        <taxon>Ecdysozoa</taxon>
        <taxon>Arthropoda</taxon>
        <taxon>Hexapoda</taxon>
        <taxon>Insecta</taxon>
        <taxon>Pterygota</taxon>
        <taxon>Neoptera</taxon>
        <taxon>Endopterygota</taxon>
        <taxon>Diptera</taxon>
        <taxon>Nematocera</taxon>
        <taxon>Culicoidea</taxon>
        <taxon>Culicidae</taxon>
        <taxon>Culicinae</taxon>
        <taxon>Culicini</taxon>
        <taxon>Culex</taxon>
        <taxon>Culex</taxon>
    </lineage>
</organism>
<dbReference type="GO" id="GO:0003743">
    <property type="term" value="F:translation initiation factor activity"/>
    <property type="evidence" value="ECO:0007669"/>
    <property type="project" value="UniProtKB-KW"/>
</dbReference>
<evidence type="ECO:0000256" key="2">
    <source>
        <dbReference type="ARBA" id="ARBA00004556"/>
    </source>
</evidence>
<dbReference type="GO" id="GO:0140965">
    <property type="term" value="P:secondary piRNA processing"/>
    <property type="evidence" value="ECO:0007669"/>
    <property type="project" value="UniProtKB-ARBA"/>
</dbReference>
<evidence type="ECO:0000256" key="10">
    <source>
        <dbReference type="SAM" id="MobiDB-lite"/>
    </source>
</evidence>
<evidence type="ECO:0000256" key="8">
    <source>
        <dbReference type="ARBA" id="ARBA00023158"/>
    </source>
</evidence>
<dbReference type="Pfam" id="PF02170">
    <property type="entry name" value="PAZ"/>
    <property type="match status" value="1"/>
</dbReference>
<evidence type="ECO:0000313" key="13">
    <source>
        <dbReference type="EMBL" id="JAV33474.1"/>
    </source>
</evidence>
<dbReference type="SUPFAM" id="SSF53098">
    <property type="entry name" value="Ribonuclease H-like"/>
    <property type="match status" value="1"/>
</dbReference>
<feature type="domain" description="PAZ" evidence="11">
    <location>
        <begin position="359"/>
        <end position="473"/>
    </location>
</feature>
<dbReference type="InterPro" id="IPR014811">
    <property type="entry name" value="ArgoL1"/>
</dbReference>
<evidence type="ECO:0000256" key="4">
    <source>
        <dbReference type="ARBA" id="ARBA00022490"/>
    </source>
</evidence>
<dbReference type="InterPro" id="IPR012337">
    <property type="entry name" value="RNaseH-like_sf"/>
</dbReference>
<dbReference type="GO" id="GO:0003723">
    <property type="term" value="F:RNA binding"/>
    <property type="evidence" value="ECO:0007669"/>
    <property type="project" value="UniProtKB-KW"/>
</dbReference>
<dbReference type="InterPro" id="IPR003165">
    <property type="entry name" value="Piwi"/>
</dbReference>
<dbReference type="CDD" id="cd02845">
    <property type="entry name" value="PAZ_piwi_like"/>
    <property type="match status" value="1"/>
</dbReference>
<keyword evidence="3" id="KW-0217">Developmental protein</keyword>
<dbReference type="GO" id="GO:0043186">
    <property type="term" value="C:P granule"/>
    <property type="evidence" value="ECO:0007669"/>
    <property type="project" value="UniProtKB-ARBA"/>
</dbReference>
<dbReference type="Gene3D" id="2.170.260.10">
    <property type="entry name" value="paz domain"/>
    <property type="match status" value="1"/>
</dbReference>
<keyword evidence="7" id="KW-0896">Oogenesis</keyword>
<evidence type="ECO:0000259" key="11">
    <source>
        <dbReference type="PROSITE" id="PS50821"/>
    </source>
</evidence>
<evidence type="ECO:0000256" key="9">
    <source>
        <dbReference type="ARBA" id="ARBA00038291"/>
    </source>
</evidence>
<dbReference type="Pfam" id="PF02171">
    <property type="entry name" value="Piwi"/>
    <property type="match status" value="1"/>
</dbReference>
<dbReference type="FunFam" id="3.30.420.10:FF:000014">
    <property type="entry name" value="Piwi-like RNA-mediated gene silencing 1"/>
    <property type="match status" value="1"/>
</dbReference>
<dbReference type="Gene3D" id="3.30.420.10">
    <property type="entry name" value="Ribonuclease H-like superfamily/Ribonuclease H"/>
    <property type="match status" value="1"/>
</dbReference>
<comment type="subcellular location">
    <subcellularLocation>
        <location evidence="1">Cytoplasm</location>
        <location evidence="1">Cytoplasmic ribonucleoprotein granule</location>
    </subcellularLocation>
    <subcellularLocation>
        <location evidence="2">Cytoplasm</location>
        <location evidence="2">Perinuclear region</location>
    </subcellularLocation>
</comment>
<comment type="similarity">
    <text evidence="9">Belongs to the argonaute family. Piwi subfamily.</text>
</comment>
<keyword evidence="13" id="KW-0396">Initiation factor</keyword>
<dbReference type="GO" id="GO:0048477">
    <property type="term" value="P:oogenesis"/>
    <property type="evidence" value="ECO:0007669"/>
    <property type="project" value="UniProtKB-KW"/>
</dbReference>
<keyword evidence="4" id="KW-0963">Cytoplasm</keyword>
<dbReference type="PROSITE" id="PS50821">
    <property type="entry name" value="PAZ"/>
    <property type="match status" value="1"/>
</dbReference>
<dbReference type="PROSITE" id="PS50822">
    <property type="entry name" value="PIWI"/>
    <property type="match status" value="1"/>
</dbReference>
<evidence type="ECO:0000256" key="1">
    <source>
        <dbReference type="ARBA" id="ARBA00004331"/>
    </source>
</evidence>
<feature type="compositionally biased region" description="Polar residues" evidence="10">
    <location>
        <begin position="58"/>
        <end position="76"/>
    </location>
</feature>